<accession>A0ABP7R3Z0</accession>
<sequence length="100" mass="10976">MIVSAQHEETSLPVPLPLKTIGDIRAALLSGHGFPGDRDAFETDLQRALEASSETDLKAVAAVIVDYRGRIRLYQDPDFDIAVQEGVDLAMRLKQEARGE</sequence>
<dbReference type="Proteomes" id="UP001500034">
    <property type="component" value="Unassembled WGS sequence"/>
</dbReference>
<keyword evidence="2" id="KW-1185">Reference proteome</keyword>
<gene>
    <name evidence="1" type="ORF">GCM10022384_45080</name>
</gene>
<reference evidence="2" key="1">
    <citation type="journal article" date="2019" name="Int. J. Syst. Evol. Microbiol.">
        <title>The Global Catalogue of Microorganisms (GCM) 10K type strain sequencing project: providing services to taxonomists for standard genome sequencing and annotation.</title>
        <authorList>
            <consortium name="The Broad Institute Genomics Platform"/>
            <consortium name="The Broad Institute Genome Sequencing Center for Infectious Disease"/>
            <person name="Wu L."/>
            <person name="Ma J."/>
        </authorList>
    </citation>
    <scope>NUCLEOTIDE SEQUENCE [LARGE SCALE GENOMIC DNA]</scope>
    <source>
        <strain evidence="2">JCM 17027</strain>
    </source>
</reference>
<name>A0ABP7R3Z0_9ACTN</name>
<proteinExistence type="predicted"/>
<organism evidence="1 2">
    <name type="scientific">Streptomyces marokkonensis</name>
    <dbReference type="NCBI Taxonomy" id="324855"/>
    <lineage>
        <taxon>Bacteria</taxon>
        <taxon>Bacillati</taxon>
        <taxon>Actinomycetota</taxon>
        <taxon>Actinomycetes</taxon>
        <taxon>Kitasatosporales</taxon>
        <taxon>Streptomycetaceae</taxon>
        <taxon>Streptomyces</taxon>
    </lineage>
</organism>
<evidence type="ECO:0000313" key="2">
    <source>
        <dbReference type="Proteomes" id="UP001500034"/>
    </source>
</evidence>
<dbReference type="EMBL" id="BAABCQ010000095">
    <property type="protein sequence ID" value="GAA3992315.1"/>
    <property type="molecule type" value="Genomic_DNA"/>
</dbReference>
<dbReference type="Pfam" id="PF19760">
    <property type="entry name" value="DUF6247"/>
    <property type="match status" value="1"/>
</dbReference>
<comment type="caution">
    <text evidence="1">The sequence shown here is derived from an EMBL/GenBank/DDBJ whole genome shotgun (WGS) entry which is preliminary data.</text>
</comment>
<evidence type="ECO:0000313" key="1">
    <source>
        <dbReference type="EMBL" id="GAA3992315.1"/>
    </source>
</evidence>
<protein>
    <submittedName>
        <fullName evidence="1">DUF6247 family protein</fullName>
    </submittedName>
</protein>
<dbReference type="InterPro" id="IPR046214">
    <property type="entry name" value="DUF6247"/>
</dbReference>